<name>A0A0F5I8J4_BACTR</name>
<dbReference type="EMBL" id="JWIR02000019">
    <property type="protein sequence ID" value="KKB41758.1"/>
    <property type="molecule type" value="Genomic_DNA"/>
</dbReference>
<accession>A0A0F5I8J4</accession>
<protein>
    <submittedName>
        <fullName evidence="1">Uncharacterized protein</fullName>
    </submittedName>
</protein>
<sequence length="38" mass="4219">MTKDNLLSDRAEQAPGFFAVLPLRSKAADRTMKVNIGR</sequence>
<gene>
    <name evidence="1" type="ORF">QY95_00565</name>
</gene>
<comment type="caution">
    <text evidence="1">The sequence shown here is derived from an EMBL/GenBank/DDBJ whole genome shotgun (WGS) entry which is preliminary data.</text>
</comment>
<dbReference type="STRING" id="1221996.QY95_00565"/>
<dbReference type="Proteomes" id="UP000031563">
    <property type="component" value="Unassembled WGS sequence"/>
</dbReference>
<evidence type="ECO:0000313" key="2">
    <source>
        <dbReference type="Proteomes" id="UP000031563"/>
    </source>
</evidence>
<reference evidence="1" key="1">
    <citation type="submission" date="2015-02" db="EMBL/GenBank/DDBJ databases">
        <title>Genome Assembly of Bacillaceae bacterium MTCC 8252.</title>
        <authorList>
            <person name="Verma A."/>
            <person name="Khatri I."/>
            <person name="Mual P."/>
            <person name="Subramanian S."/>
            <person name="Krishnamurthi S."/>
        </authorList>
    </citation>
    <scope>NUCLEOTIDE SEQUENCE [LARGE SCALE GENOMIC DNA]</scope>
    <source>
        <strain evidence="1">MTCC 8252</strain>
    </source>
</reference>
<dbReference type="AlphaFoldDB" id="A0A0F5I8J4"/>
<keyword evidence="2" id="KW-1185">Reference proteome</keyword>
<proteinExistence type="predicted"/>
<evidence type="ECO:0000313" key="1">
    <source>
        <dbReference type="EMBL" id="KKB41758.1"/>
    </source>
</evidence>
<organism evidence="1 2">
    <name type="scientific">Bacillus thermotolerans</name>
    <name type="common">Quasibacillus thermotolerans</name>
    <dbReference type="NCBI Taxonomy" id="1221996"/>
    <lineage>
        <taxon>Bacteria</taxon>
        <taxon>Bacillati</taxon>
        <taxon>Bacillota</taxon>
        <taxon>Bacilli</taxon>
        <taxon>Bacillales</taxon>
        <taxon>Bacillaceae</taxon>
        <taxon>Bacillus</taxon>
    </lineage>
</organism>